<evidence type="ECO:0000256" key="2">
    <source>
        <dbReference type="ARBA" id="ARBA00034617"/>
    </source>
</evidence>
<feature type="domain" description="Helicase C-terminal" evidence="4">
    <location>
        <begin position="77"/>
        <end position="227"/>
    </location>
</feature>
<dbReference type="GO" id="GO:0005737">
    <property type="term" value="C:cytoplasm"/>
    <property type="evidence" value="ECO:0007669"/>
    <property type="project" value="TreeGrafter"/>
</dbReference>
<dbReference type="InterPro" id="IPR027417">
    <property type="entry name" value="P-loop_NTPase"/>
</dbReference>
<dbReference type="InterPro" id="IPR001650">
    <property type="entry name" value="Helicase_C-like"/>
</dbReference>
<proteinExistence type="inferred from homology"/>
<name>A0A9P9CY66_9HYPO</name>
<comment type="similarity">
    <text evidence="1">Belongs to the helicase family. RecQ subfamily.</text>
</comment>
<protein>
    <recommendedName>
        <fullName evidence="3">DNA 3'-5' helicase</fullName>
        <ecNumber evidence="3">5.6.2.4</ecNumber>
    </recommendedName>
</protein>
<gene>
    <name evidence="5" type="ORF">EDB81DRAFT_672944</name>
</gene>
<dbReference type="Gene3D" id="3.40.50.300">
    <property type="entry name" value="P-loop containing nucleotide triphosphate hydrolases"/>
    <property type="match status" value="1"/>
</dbReference>
<keyword evidence="5" id="KW-0378">Hydrolase</keyword>
<dbReference type="OrthoDB" id="5075206at2759"/>
<dbReference type="GO" id="GO:0005694">
    <property type="term" value="C:chromosome"/>
    <property type="evidence" value="ECO:0007669"/>
    <property type="project" value="TreeGrafter"/>
</dbReference>
<comment type="catalytic activity">
    <reaction evidence="2">
        <text>Couples ATP hydrolysis with the unwinding of duplex DNA by translocating in the 3'-5' direction.</text>
        <dbReference type="EC" id="5.6.2.4"/>
    </reaction>
</comment>
<sequence length="450" mass="51417">MSQLAWYVRKVQTQTVWMTATLPPDYQELFIEHNKLVRPHVVRESTNRPNLRYIVRRERGLGTLCQKAARLVRACWTREDLFESERDKIILYCQTKELVAELSDMLGCPSYTGESGTEEEKAAIIRQWLGATDPPAIVATSALGPGFDYPHVRWVIHVGAPGLMTDFSQESGRAGRDGKVAESIVLLSAAWQPQLDRRLGADEEAVQLYLTQQHCSRGIMSQFLDLRPDWRWCMEGDELCGVCPDRHTERRPPDLEFHLPRPEAKGASEGEEVPMGYEMEYTGPGEVLHQARVCDEVLSRYERDLETMMGCCLYCRVEGKPFEHAATACARRHNWIRAKQKALLDCQSQGKEWMDRYAVCWKCYQPQEICRAADPEYEGDSACRYPDMVIPLCFGAFSRPGRTKWFLKHFDQTFKTCQEYMLWLGKSASLGGSKCIQANCIAAHLLAELE</sequence>
<reference evidence="5" key="1">
    <citation type="journal article" date="2021" name="Nat. Commun.">
        <title>Genetic determinants of endophytism in the Arabidopsis root mycobiome.</title>
        <authorList>
            <person name="Mesny F."/>
            <person name="Miyauchi S."/>
            <person name="Thiergart T."/>
            <person name="Pickel B."/>
            <person name="Atanasova L."/>
            <person name="Karlsson M."/>
            <person name="Huettel B."/>
            <person name="Barry K.W."/>
            <person name="Haridas S."/>
            <person name="Chen C."/>
            <person name="Bauer D."/>
            <person name="Andreopoulos W."/>
            <person name="Pangilinan J."/>
            <person name="LaButti K."/>
            <person name="Riley R."/>
            <person name="Lipzen A."/>
            <person name="Clum A."/>
            <person name="Drula E."/>
            <person name="Henrissat B."/>
            <person name="Kohler A."/>
            <person name="Grigoriev I.V."/>
            <person name="Martin F.M."/>
            <person name="Hacquard S."/>
        </authorList>
    </citation>
    <scope>NUCLEOTIDE SEQUENCE</scope>
    <source>
        <strain evidence="5">MPI-CAGE-AT-0147</strain>
    </source>
</reference>
<dbReference type="GO" id="GO:0016787">
    <property type="term" value="F:hydrolase activity"/>
    <property type="evidence" value="ECO:0007669"/>
    <property type="project" value="UniProtKB-KW"/>
</dbReference>
<dbReference type="GO" id="GO:0043138">
    <property type="term" value="F:3'-5' DNA helicase activity"/>
    <property type="evidence" value="ECO:0007669"/>
    <property type="project" value="UniProtKB-EC"/>
</dbReference>
<dbReference type="SUPFAM" id="SSF52540">
    <property type="entry name" value="P-loop containing nucleoside triphosphate hydrolases"/>
    <property type="match status" value="1"/>
</dbReference>
<organism evidence="5 6">
    <name type="scientific">Dactylonectria macrodidyma</name>
    <dbReference type="NCBI Taxonomy" id="307937"/>
    <lineage>
        <taxon>Eukaryota</taxon>
        <taxon>Fungi</taxon>
        <taxon>Dikarya</taxon>
        <taxon>Ascomycota</taxon>
        <taxon>Pezizomycotina</taxon>
        <taxon>Sordariomycetes</taxon>
        <taxon>Hypocreomycetidae</taxon>
        <taxon>Hypocreales</taxon>
        <taxon>Nectriaceae</taxon>
        <taxon>Dactylonectria</taxon>
    </lineage>
</organism>
<evidence type="ECO:0000256" key="3">
    <source>
        <dbReference type="ARBA" id="ARBA00034808"/>
    </source>
</evidence>
<dbReference type="PANTHER" id="PTHR13710:SF154">
    <property type="entry name" value="RECQ HELICASE, PUTATIVE (AFU_ORTHOLOGUE AFUA_6G14720)-RELATED"/>
    <property type="match status" value="1"/>
</dbReference>
<evidence type="ECO:0000256" key="1">
    <source>
        <dbReference type="ARBA" id="ARBA00005446"/>
    </source>
</evidence>
<dbReference type="Proteomes" id="UP000738349">
    <property type="component" value="Unassembled WGS sequence"/>
</dbReference>
<dbReference type="PANTHER" id="PTHR13710">
    <property type="entry name" value="DNA HELICASE RECQ FAMILY MEMBER"/>
    <property type="match status" value="1"/>
</dbReference>
<evidence type="ECO:0000259" key="4">
    <source>
        <dbReference type="PROSITE" id="PS51194"/>
    </source>
</evidence>
<comment type="caution">
    <text evidence="5">The sequence shown here is derived from an EMBL/GenBank/DDBJ whole genome shotgun (WGS) entry which is preliminary data.</text>
</comment>
<evidence type="ECO:0000313" key="5">
    <source>
        <dbReference type="EMBL" id="KAH7109228.1"/>
    </source>
</evidence>
<dbReference type="GO" id="GO:0000724">
    <property type="term" value="P:double-strand break repair via homologous recombination"/>
    <property type="evidence" value="ECO:0007669"/>
    <property type="project" value="TreeGrafter"/>
</dbReference>
<accession>A0A9P9CY66</accession>
<dbReference type="EMBL" id="JAGMUV010000053">
    <property type="protein sequence ID" value="KAH7109228.1"/>
    <property type="molecule type" value="Genomic_DNA"/>
</dbReference>
<dbReference type="Pfam" id="PF00271">
    <property type="entry name" value="Helicase_C"/>
    <property type="match status" value="1"/>
</dbReference>
<dbReference type="SMART" id="SM00490">
    <property type="entry name" value="HELICc"/>
    <property type="match status" value="1"/>
</dbReference>
<keyword evidence="6" id="KW-1185">Reference proteome</keyword>
<dbReference type="EC" id="5.6.2.4" evidence="3"/>
<dbReference type="AlphaFoldDB" id="A0A9P9CY66"/>
<dbReference type="PROSITE" id="PS51194">
    <property type="entry name" value="HELICASE_CTER"/>
    <property type="match status" value="1"/>
</dbReference>
<evidence type="ECO:0000313" key="6">
    <source>
        <dbReference type="Proteomes" id="UP000738349"/>
    </source>
</evidence>
<dbReference type="GO" id="GO:0009378">
    <property type="term" value="F:four-way junction helicase activity"/>
    <property type="evidence" value="ECO:0007669"/>
    <property type="project" value="TreeGrafter"/>
</dbReference>